<dbReference type="PRINTS" id="PR00598">
    <property type="entry name" value="HTHMARR"/>
</dbReference>
<dbReference type="InterPro" id="IPR036390">
    <property type="entry name" value="WH_DNA-bd_sf"/>
</dbReference>
<protein>
    <submittedName>
        <fullName evidence="5">MarR family transcriptional regulator</fullName>
    </submittedName>
</protein>
<comment type="caution">
    <text evidence="5">The sequence shown here is derived from an EMBL/GenBank/DDBJ whole genome shotgun (WGS) entry which is preliminary data.</text>
</comment>
<dbReference type="OrthoDB" id="511972at2"/>
<dbReference type="GO" id="GO:0003700">
    <property type="term" value="F:DNA-binding transcription factor activity"/>
    <property type="evidence" value="ECO:0007669"/>
    <property type="project" value="InterPro"/>
</dbReference>
<dbReference type="PANTHER" id="PTHR33164:SF107">
    <property type="entry name" value="TRANSCRIPTIONAL REGULATORY PROTEIN"/>
    <property type="match status" value="1"/>
</dbReference>
<proteinExistence type="predicted"/>
<evidence type="ECO:0000259" key="4">
    <source>
        <dbReference type="PROSITE" id="PS50995"/>
    </source>
</evidence>
<keyword evidence="2" id="KW-0238">DNA-binding</keyword>
<reference evidence="5 6" key="1">
    <citation type="submission" date="2015-11" db="EMBL/GenBank/DDBJ databases">
        <title>Draft Genome Sequence of the Strain BR 10303 (Bradyrhizobium sp.) isolated from nodules of Centrolobium paraense.</title>
        <authorList>
            <person name="Zelli J.E."/>
            <person name="Simoes-Araujo J.L."/>
            <person name="Barauna A.C."/>
            <person name="Silva K."/>
        </authorList>
    </citation>
    <scope>NUCLEOTIDE SEQUENCE [LARGE SCALE GENOMIC DNA]</scope>
    <source>
        <strain evidence="5 6">BR 10303</strain>
    </source>
</reference>
<dbReference type="GO" id="GO:0006950">
    <property type="term" value="P:response to stress"/>
    <property type="evidence" value="ECO:0007669"/>
    <property type="project" value="TreeGrafter"/>
</dbReference>
<dbReference type="InterPro" id="IPR000835">
    <property type="entry name" value="HTH_MarR-typ"/>
</dbReference>
<dbReference type="AlphaFoldDB" id="A0A120FL65"/>
<dbReference type="Pfam" id="PF12802">
    <property type="entry name" value="MarR_2"/>
    <property type="match status" value="1"/>
</dbReference>
<accession>A0A120FL65</accession>
<dbReference type="InterPro" id="IPR039422">
    <property type="entry name" value="MarR/SlyA-like"/>
</dbReference>
<gene>
    <name evidence="5" type="ORF">AS156_11900</name>
</gene>
<dbReference type="SUPFAM" id="SSF46785">
    <property type="entry name" value="Winged helix' DNA-binding domain"/>
    <property type="match status" value="1"/>
</dbReference>
<feature type="domain" description="HTH marR-type" evidence="4">
    <location>
        <begin position="4"/>
        <end position="136"/>
    </location>
</feature>
<keyword evidence="1" id="KW-0805">Transcription regulation</keyword>
<evidence type="ECO:0000256" key="1">
    <source>
        <dbReference type="ARBA" id="ARBA00023015"/>
    </source>
</evidence>
<evidence type="ECO:0000256" key="2">
    <source>
        <dbReference type="ARBA" id="ARBA00023125"/>
    </source>
</evidence>
<dbReference type="EMBL" id="LNCU01000088">
    <property type="protein sequence ID" value="KWV51785.1"/>
    <property type="molecule type" value="Genomic_DNA"/>
</dbReference>
<dbReference type="Gene3D" id="1.10.10.10">
    <property type="entry name" value="Winged helix-like DNA-binding domain superfamily/Winged helix DNA-binding domain"/>
    <property type="match status" value="1"/>
</dbReference>
<dbReference type="Proteomes" id="UP000057737">
    <property type="component" value="Unassembled WGS sequence"/>
</dbReference>
<dbReference type="RefSeq" id="WP_066510418.1">
    <property type="nucleotide sequence ID" value="NZ_LNCU01000088.1"/>
</dbReference>
<dbReference type="PROSITE" id="PS50995">
    <property type="entry name" value="HTH_MARR_2"/>
    <property type="match status" value="1"/>
</dbReference>
<keyword evidence="6" id="KW-1185">Reference proteome</keyword>
<sequence length="144" mass="16044">MRAEHRLIFLLTVAYRRLQRAIEQETAAHDLTSAQAGVLFYLGRNGGALIGDVSQAVDIVPSAMTGLADRMERAGLVKRRRDGEDGRSQRLYLTAAGQELGKRAATRTRVINNRLMDGFSEAEIDVVSRWLTSLQEKFPKDKDA</sequence>
<dbReference type="SMART" id="SM00347">
    <property type="entry name" value="HTH_MARR"/>
    <property type="match status" value="1"/>
</dbReference>
<evidence type="ECO:0000313" key="6">
    <source>
        <dbReference type="Proteomes" id="UP000057737"/>
    </source>
</evidence>
<evidence type="ECO:0000313" key="5">
    <source>
        <dbReference type="EMBL" id="KWV51785.1"/>
    </source>
</evidence>
<keyword evidence="3" id="KW-0804">Transcription</keyword>
<name>A0A120FL65_9BRAD</name>
<dbReference type="GO" id="GO:0003677">
    <property type="term" value="F:DNA binding"/>
    <property type="evidence" value="ECO:0007669"/>
    <property type="project" value="UniProtKB-KW"/>
</dbReference>
<dbReference type="PANTHER" id="PTHR33164">
    <property type="entry name" value="TRANSCRIPTIONAL REGULATOR, MARR FAMILY"/>
    <property type="match status" value="1"/>
</dbReference>
<dbReference type="InterPro" id="IPR023187">
    <property type="entry name" value="Tscrpt_reg_MarR-type_CS"/>
</dbReference>
<dbReference type="PROSITE" id="PS01117">
    <property type="entry name" value="HTH_MARR_1"/>
    <property type="match status" value="1"/>
</dbReference>
<evidence type="ECO:0000256" key="3">
    <source>
        <dbReference type="ARBA" id="ARBA00023163"/>
    </source>
</evidence>
<organism evidence="5 6">
    <name type="scientific">Bradyrhizobium macuxiense</name>
    <dbReference type="NCBI Taxonomy" id="1755647"/>
    <lineage>
        <taxon>Bacteria</taxon>
        <taxon>Pseudomonadati</taxon>
        <taxon>Pseudomonadota</taxon>
        <taxon>Alphaproteobacteria</taxon>
        <taxon>Hyphomicrobiales</taxon>
        <taxon>Nitrobacteraceae</taxon>
        <taxon>Bradyrhizobium</taxon>
    </lineage>
</organism>
<dbReference type="InterPro" id="IPR036388">
    <property type="entry name" value="WH-like_DNA-bd_sf"/>
</dbReference>